<feature type="compositionally biased region" description="Basic and acidic residues" evidence="4">
    <location>
        <begin position="351"/>
        <end position="378"/>
    </location>
</feature>
<feature type="domain" description="AAA+ ATPase" evidence="5">
    <location>
        <begin position="379"/>
        <end position="547"/>
    </location>
</feature>
<name>B7FYJ5_PHATC</name>
<dbReference type="HOGENOM" id="CLU_297088_0_0_1"/>
<gene>
    <name evidence="6" type="ORF">PHATRDRAFT_45690</name>
</gene>
<dbReference type="Pfam" id="PF00004">
    <property type="entry name" value="AAA"/>
    <property type="match status" value="1"/>
</dbReference>
<protein>
    <recommendedName>
        <fullName evidence="5">AAA+ ATPase domain-containing protein</fullName>
    </recommendedName>
</protein>
<dbReference type="InterPro" id="IPR053016">
    <property type="entry name" value="CTF18-RFC_complex"/>
</dbReference>
<proteinExistence type="inferred from homology"/>
<dbReference type="EMBL" id="CM000610">
    <property type="protein sequence ID" value="EEC48929.1"/>
    <property type="molecule type" value="Genomic_DNA"/>
</dbReference>
<sequence>MEPDFDEDDLINDYIEESYEPPTAEYDVDFFEEMMASGGVTKTTTGSRTNDATTMGKQSVLVPVENTGAVVNPAPVDPHVSVRDAFEQRAEKPTENLFTFERYNYNMDWRAPRQANSPSGNTMQAKEWKKSEPGRRRNRDLFGAYDDDDNPEITLSVGISRQVSNRLPSAPDAQLLEFGTKSARSQMGRKRPCYRSHSMPTRPQVGRHQQIPMTLGDGTRVHLNVKVPASDGKLDGGEGIGHKNDTHNSLGISVAELMERVQAIRRRQEHDKQQHCNTDHDDPVHGDSHRHLGTEDHRLWVDKHAPTSFAHLLSDERTNREVVRALRAWDPYVFRRDPPPRPDFGYSAKPSDFHSDRKNEHGSGKSRDSSRQDRRPEESCRVILLSGPPGVGKTTLAHIVARHAGYRPLEVNGSDERSASALTERIVRAMESTTLHTAKMRRSVHNHECKDDSLPKPNCVILDEIDGADAKGSIQAIVNIIRADIPAKSQASKAQYLRRPLILICNNKYAPTLRALLPYAKAFHVNPPSPARLVARLRSVLTAENLTAGGGSSLLNQLVSVASGDIRSCLHTLQFASSRSKELATHAEEAPSVIDLSDSLRGAMSGDGLKDERNDMAGTITSVFRKRKDRTFLDSKRVMQDKRPSSTRIFEAVQNFGDNLRILDVLFLNVLRVSYIDPTLDRCAAAHEWLSSSDLCPRQVPSTAGAIHLLCRVEQRPDLSFSTRELMDSRYQFEANQSLAQKFAEGLSMQTRSRSTSLLATETIPYSLWVLSAGEGSSGALDRAATSLQILNKAELGSFHRHVMSLRCLGLSYVAEQEEAAPGEFKGITGSVLRLEPPIDRLAHFMDLTRAKSQKRIEIPIAMKELLAQSVLHENMRHLGAQAQSKAISTKVRSKLPAPSVVAAPMEAAPELSAMNTSSPDKREAASSSDAPLAKRRKTPSPTKATAHNFLGLQARKVKQQRSARTAARVGVERSHKHQTSHTGSGVPLTQIVRLRYIKGFTQAVRAPCRLEDLA</sequence>
<dbReference type="InterPro" id="IPR027417">
    <property type="entry name" value="P-loop_NTPase"/>
</dbReference>
<evidence type="ECO:0000313" key="6">
    <source>
        <dbReference type="EMBL" id="EEC48929.1"/>
    </source>
</evidence>
<dbReference type="InterPro" id="IPR003593">
    <property type="entry name" value="AAA+_ATPase"/>
</dbReference>
<evidence type="ECO:0000256" key="2">
    <source>
        <dbReference type="ARBA" id="ARBA00023242"/>
    </source>
</evidence>
<dbReference type="KEGG" id="pti:PHATRDRAFT_45690"/>
<feature type="region of interest" description="Disordered" evidence="4">
    <location>
        <begin position="267"/>
        <end position="291"/>
    </location>
</feature>
<reference evidence="7" key="2">
    <citation type="submission" date="2008-08" db="EMBL/GenBank/DDBJ databases">
        <authorList>
            <consortium name="Diatom Consortium"/>
            <person name="Grigoriev I."/>
            <person name="Grimwood J."/>
            <person name="Kuo A."/>
            <person name="Otillar R.P."/>
            <person name="Salamov A."/>
            <person name="Detter J.C."/>
            <person name="Lindquist E."/>
            <person name="Shapiro H."/>
            <person name="Lucas S."/>
            <person name="Glavina del Rio T."/>
            <person name="Pitluck S."/>
            <person name="Rokhsar D."/>
            <person name="Bowler C."/>
        </authorList>
    </citation>
    <scope>GENOME REANNOTATION</scope>
    <source>
        <strain evidence="7">CCAP 1055/1</strain>
    </source>
</reference>
<evidence type="ECO:0000256" key="1">
    <source>
        <dbReference type="ARBA" id="ARBA00004123"/>
    </source>
</evidence>
<feature type="compositionally biased region" description="Basic and acidic residues" evidence="4">
    <location>
        <begin position="126"/>
        <end position="135"/>
    </location>
</feature>
<dbReference type="OMA" id="EMADCNM"/>
<dbReference type="GO" id="GO:0005634">
    <property type="term" value="C:nucleus"/>
    <property type="evidence" value="ECO:0007669"/>
    <property type="project" value="UniProtKB-SubCell"/>
</dbReference>
<dbReference type="GeneID" id="7200469"/>
<evidence type="ECO:0000256" key="4">
    <source>
        <dbReference type="SAM" id="MobiDB-lite"/>
    </source>
</evidence>
<dbReference type="GO" id="GO:0016887">
    <property type="term" value="F:ATP hydrolysis activity"/>
    <property type="evidence" value="ECO:0007669"/>
    <property type="project" value="InterPro"/>
</dbReference>
<dbReference type="Gene3D" id="3.40.50.300">
    <property type="entry name" value="P-loop containing nucleotide triphosphate hydrolases"/>
    <property type="match status" value="1"/>
</dbReference>
<dbReference type="eggNOG" id="KOG1969">
    <property type="taxonomic scope" value="Eukaryota"/>
</dbReference>
<accession>B7FYJ5</accession>
<keyword evidence="7" id="KW-1185">Reference proteome</keyword>
<dbReference type="InterPro" id="IPR003959">
    <property type="entry name" value="ATPase_AAA_core"/>
</dbReference>
<dbReference type="OrthoDB" id="2195431at2759"/>
<comment type="similarity">
    <text evidence="3">Belongs to the activator 1 small subunits family. CTF18 subfamily.</text>
</comment>
<evidence type="ECO:0000256" key="3">
    <source>
        <dbReference type="ARBA" id="ARBA00043975"/>
    </source>
</evidence>
<evidence type="ECO:0000259" key="5">
    <source>
        <dbReference type="SMART" id="SM00382"/>
    </source>
</evidence>
<dbReference type="GO" id="GO:0005524">
    <property type="term" value="F:ATP binding"/>
    <property type="evidence" value="ECO:0007669"/>
    <property type="project" value="InterPro"/>
</dbReference>
<dbReference type="Gene3D" id="1.10.8.60">
    <property type="match status" value="1"/>
</dbReference>
<reference evidence="6 7" key="1">
    <citation type="journal article" date="2008" name="Nature">
        <title>The Phaeodactylum genome reveals the evolutionary history of diatom genomes.</title>
        <authorList>
            <person name="Bowler C."/>
            <person name="Allen A.E."/>
            <person name="Badger J.H."/>
            <person name="Grimwood J."/>
            <person name="Jabbari K."/>
            <person name="Kuo A."/>
            <person name="Maheswari U."/>
            <person name="Martens C."/>
            <person name="Maumus F."/>
            <person name="Otillar R.P."/>
            <person name="Rayko E."/>
            <person name="Salamov A."/>
            <person name="Vandepoele K."/>
            <person name="Beszteri B."/>
            <person name="Gruber A."/>
            <person name="Heijde M."/>
            <person name="Katinka M."/>
            <person name="Mock T."/>
            <person name="Valentin K."/>
            <person name="Verret F."/>
            <person name="Berges J.A."/>
            <person name="Brownlee C."/>
            <person name="Cadoret J.P."/>
            <person name="Chiovitti A."/>
            <person name="Choi C.J."/>
            <person name="Coesel S."/>
            <person name="De Martino A."/>
            <person name="Detter J.C."/>
            <person name="Durkin C."/>
            <person name="Falciatore A."/>
            <person name="Fournet J."/>
            <person name="Haruta M."/>
            <person name="Huysman M.J."/>
            <person name="Jenkins B.D."/>
            <person name="Jiroutova K."/>
            <person name="Jorgensen R.E."/>
            <person name="Joubert Y."/>
            <person name="Kaplan A."/>
            <person name="Kroger N."/>
            <person name="Kroth P.G."/>
            <person name="La Roche J."/>
            <person name="Lindquist E."/>
            <person name="Lommer M."/>
            <person name="Martin-Jezequel V."/>
            <person name="Lopez P.J."/>
            <person name="Lucas S."/>
            <person name="Mangogna M."/>
            <person name="McGinnis K."/>
            <person name="Medlin L.K."/>
            <person name="Montsant A."/>
            <person name="Oudot-Le Secq M.P."/>
            <person name="Napoli C."/>
            <person name="Obornik M."/>
            <person name="Parker M.S."/>
            <person name="Petit J.L."/>
            <person name="Porcel B.M."/>
            <person name="Poulsen N."/>
            <person name="Robison M."/>
            <person name="Rychlewski L."/>
            <person name="Rynearson T.A."/>
            <person name="Schmutz J."/>
            <person name="Shapiro H."/>
            <person name="Siaut M."/>
            <person name="Stanley M."/>
            <person name="Sussman M.R."/>
            <person name="Taylor A.R."/>
            <person name="Vardi A."/>
            <person name="von Dassow P."/>
            <person name="Vyverman W."/>
            <person name="Willis A."/>
            <person name="Wyrwicz L.S."/>
            <person name="Rokhsar D.S."/>
            <person name="Weissenbach J."/>
            <person name="Armbrust E.V."/>
            <person name="Green B.R."/>
            <person name="Van de Peer Y."/>
            <person name="Grigoriev I.V."/>
        </authorList>
    </citation>
    <scope>NUCLEOTIDE SEQUENCE [LARGE SCALE GENOMIC DNA]</scope>
    <source>
        <strain evidence="6 7">CCAP 1055/1</strain>
    </source>
</reference>
<feature type="region of interest" description="Disordered" evidence="4">
    <location>
        <begin position="114"/>
        <end position="147"/>
    </location>
</feature>
<dbReference type="PANTHER" id="PTHR46765">
    <property type="entry name" value="P-LOOP CONTAINING NUCLEOSIDE TRIPHOSPHATE HYDROLASES SUPERFAMILY PROTEIN"/>
    <property type="match status" value="1"/>
</dbReference>
<keyword evidence="2" id="KW-0539">Nucleus</keyword>
<dbReference type="SUPFAM" id="SSF52540">
    <property type="entry name" value="P-loop containing nucleoside triphosphate hydrolases"/>
    <property type="match status" value="1"/>
</dbReference>
<dbReference type="SMART" id="SM00382">
    <property type="entry name" value="AAA"/>
    <property type="match status" value="1"/>
</dbReference>
<dbReference type="AlphaFoldDB" id="B7FYJ5"/>
<organism evidence="6 7">
    <name type="scientific">Phaeodactylum tricornutum (strain CCAP 1055/1)</name>
    <dbReference type="NCBI Taxonomy" id="556484"/>
    <lineage>
        <taxon>Eukaryota</taxon>
        <taxon>Sar</taxon>
        <taxon>Stramenopiles</taxon>
        <taxon>Ochrophyta</taxon>
        <taxon>Bacillariophyta</taxon>
        <taxon>Bacillariophyceae</taxon>
        <taxon>Bacillariophycidae</taxon>
        <taxon>Naviculales</taxon>
        <taxon>Phaeodactylaceae</taxon>
        <taxon>Phaeodactylum</taxon>
    </lineage>
</organism>
<dbReference type="STRING" id="556484.B7FYJ5"/>
<dbReference type="InParanoid" id="B7FYJ5"/>
<dbReference type="PANTHER" id="PTHR46765:SF1">
    <property type="entry name" value="P-LOOP CONTAINING NUCLEOSIDE TRIPHOSPHATE HYDROLASES SUPERFAMILY PROTEIN"/>
    <property type="match status" value="1"/>
</dbReference>
<dbReference type="CDD" id="cd00009">
    <property type="entry name" value="AAA"/>
    <property type="match status" value="1"/>
</dbReference>
<feature type="region of interest" description="Disordered" evidence="4">
    <location>
        <begin position="911"/>
        <end position="986"/>
    </location>
</feature>
<evidence type="ECO:0000313" key="7">
    <source>
        <dbReference type="Proteomes" id="UP000000759"/>
    </source>
</evidence>
<feature type="region of interest" description="Disordered" evidence="4">
    <location>
        <begin position="182"/>
        <end position="206"/>
    </location>
</feature>
<dbReference type="PaxDb" id="2850-Phatr45690"/>
<feature type="compositionally biased region" description="Polar residues" evidence="4">
    <location>
        <begin position="114"/>
        <end position="124"/>
    </location>
</feature>
<comment type="subcellular location">
    <subcellularLocation>
        <location evidence="1">Nucleus</location>
    </subcellularLocation>
</comment>
<dbReference type="RefSeq" id="XP_002179943.1">
    <property type="nucleotide sequence ID" value="XM_002179907.1"/>
</dbReference>
<feature type="region of interest" description="Disordered" evidence="4">
    <location>
        <begin position="337"/>
        <end position="378"/>
    </location>
</feature>
<dbReference type="Proteomes" id="UP000000759">
    <property type="component" value="Chromosome 7"/>
</dbReference>